<organism evidence="1 2">
    <name type="scientific">Brassica napus</name>
    <name type="common">Rape</name>
    <dbReference type="NCBI Taxonomy" id="3708"/>
    <lineage>
        <taxon>Eukaryota</taxon>
        <taxon>Viridiplantae</taxon>
        <taxon>Streptophyta</taxon>
        <taxon>Embryophyta</taxon>
        <taxon>Tracheophyta</taxon>
        <taxon>Spermatophyta</taxon>
        <taxon>Magnoliopsida</taxon>
        <taxon>eudicotyledons</taxon>
        <taxon>Gunneridae</taxon>
        <taxon>Pentapetalae</taxon>
        <taxon>rosids</taxon>
        <taxon>malvids</taxon>
        <taxon>Brassicales</taxon>
        <taxon>Brassicaceae</taxon>
        <taxon>Brassiceae</taxon>
        <taxon>Brassica</taxon>
    </lineage>
</organism>
<protein>
    <submittedName>
        <fullName evidence="1">BnaA02g25800D protein</fullName>
    </submittedName>
</protein>
<proteinExistence type="predicted"/>
<dbReference type="PaxDb" id="3708-A0A078F4M8"/>
<accession>A0A078F4M8</accession>
<dbReference type="EMBL" id="LK031995">
    <property type="protein sequence ID" value="CDY09430.1"/>
    <property type="molecule type" value="Genomic_DNA"/>
</dbReference>
<reference evidence="1 2" key="1">
    <citation type="journal article" date="2014" name="Science">
        <title>Plant genetics. Early allopolyploid evolution in the post-Neolithic Brassica napus oilseed genome.</title>
        <authorList>
            <person name="Chalhoub B."/>
            <person name="Denoeud F."/>
            <person name="Liu S."/>
            <person name="Parkin I.A."/>
            <person name="Tang H."/>
            <person name="Wang X."/>
            <person name="Chiquet J."/>
            <person name="Belcram H."/>
            <person name="Tong C."/>
            <person name="Samans B."/>
            <person name="Correa M."/>
            <person name="Da Silva C."/>
            <person name="Just J."/>
            <person name="Falentin C."/>
            <person name="Koh C.S."/>
            <person name="Le Clainche I."/>
            <person name="Bernard M."/>
            <person name="Bento P."/>
            <person name="Noel B."/>
            <person name="Labadie K."/>
            <person name="Alberti A."/>
            <person name="Charles M."/>
            <person name="Arnaud D."/>
            <person name="Guo H."/>
            <person name="Daviaud C."/>
            <person name="Alamery S."/>
            <person name="Jabbari K."/>
            <person name="Zhao M."/>
            <person name="Edger P.P."/>
            <person name="Chelaifa H."/>
            <person name="Tack D."/>
            <person name="Lassalle G."/>
            <person name="Mestiri I."/>
            <person name="Schnel N."/>
            <person name="Le Paslier M.C."/>
            <person name="Fan G."/>
            <person name="Renault V."/>
            <person name="Bayer P.E."/>
            <person name="Golicz A.A."/>
            <person name="Manoli S."/>
            <person name="Lee T.H."/>
            <person name="Thi V.H."/>
            <person name="Chalabi S."/>
            <person name="Hu Q."/>
            <person name="Fan C."/>
            <person name="Tollenaere R."/>
            <person name="Lu Y."/>
            <person name="Battail C."/>
            <person name="Shen J."/>
            <person name="Sidebottom C.H."/>
            <person name="Wang X."/>
            <person name="Canaguier A."/>
            <person name="Chauveau A."/>
            <person name="Berard A."/>
            <person name="Deniot G."/>
            <person name="Guan M."/>
            <person name="Liu Z."/>
            <person name="Sun F."/>
            <person name="Lim Y.P."/>
            <person name="Lyons E."/>
            <person name="Town C.D."/>
            <person name="Bancroft I."/>
            <person name="Wang X."/>
            <person name="Meng J."/>
            <person name="Ma J."/>
            <person name="Pires J.C."/>
            <person name="King G.J."/>
            <person name="Brunel D."/>
            <person name="Delourme R."/>
            <person name="Renard M."/>
            <person name="Aury J.M."/>
            <person name="Adams K.L."/>
            <person name="Batley J."/>
            <person name="Snowdon R.J."/>
            <person name="Tost J."/>
            <person name="Edwards D."/>
            <person name="Zhou Y."/>
            <person name="Hua W."/>
            <person name="Sharpe A.G."/>
            <person name="Paterson A.H."/>
            <person name="Guan C."/>
            <person name="Wincker P."/>
        </authorList>
    </citation>
    <scope>NUCLEOTIDE SEQUENCE [LARGE SCALE GENOMIC DNA]</scope>
    <source>
        <strain evidence="2">cv. Darmor-bzh</strain>
    </source>
</reference>
<dbReference type="AlphaFoldDB" id="A0A078F4M8"/>
<evidence type="ECO:0000313" key="2">
    <source>
        <dbReference type="Proteomes" id="UP000028999"/>
    </source>
</evidence>
<name>A0A078F4M8_BRANA</name>
<sequence>MIFFTLLNISFDNLVILPDFSCDLLGNLRASTLVNPPLGFIPIF</sequence>
<gene>
    <name evidence="1" type="primary">BnaA02g25800D</name>
    <name evidence="1" type="ORF">GSBRNA2T00030926001</name>
</gene>
<evidence type="ECO:0000313" key="1">
    <source>
        <dbReference type="EMBL" id="CDY09430.1"/>
    </source>
</evidence>
<dbReference type="Gramene" id="CDY09430">
    <property type="protein sequence ID" value="CDY09430"/>
    <property type="gene ID" value="GSBRNA2T00030926001"/>
</dbReference>
<keyword evidence="2" id="KW-1185">Reference proteome</keyword>
<dbReference type="Proteomes" id="UP000028999">
    <property type="component" value="Unassembled WGS sequence"/>
</dbReference>